<name>A0ACC3DUC0_9PEZI</name>
<evidence type="ECO:0000313" key="1">
    <source>
        <dbReference type="EMBL" id="KAK3080224.1"/>
    </source>
</evidence>
<gene>
    <name evidence="1" type="ORF">LTS18_002802</name>
</gene>
<proteinExistence type="predicted"/>
<dbReference type="Proteomes" id="UP001186974">
    <property type="component" value="Unassembled WGS sequence"/>
</dbReference>
<evidence type="ECO:0000313" key="2">
    <source>
        <dbReference type="Proteomes" id="UP001186974"/>
    </source>
</evidence>
<comment type="caution">
    <text evidence="1">The sequence shown here is derived from an EMBL/GenBank/DDBJ whole genome shotgun (WGS) entry which is preliminary data.</text>
</comment>
<organism evidence="1 2">
    <name type="scientific">Coniosporium uncinatum</name>
    <dbReference type="NCBI Taxonomy" id="93489"/>
    <lineage>
        <taxon>Eukaryota</taxon>
        <taxon>Fungi</taxon>
        <taxon>Dikarya</taxon>
        <taxon>Ascomycota</taxon>
        <taxon>Pezizomycotina</taxon>
        <taxon>Dothideomycetes</taxon>
        <taxon>Dothideomycetes incertae sedis</taxon>
        <taxon>Coniosporium</taxon>
    </lineage>
</organism>
<accession>A0ACC3DUC0</accession>
<sequence length="151" mass="16786">ELLDGEVSLLPARGIIDAFVTSVVRKQQTDAIKRSNAAVHDINQFLEHERGSNVLKPFGNRAFGERPILEQRAAASLVTLAEKETDLAIKPKAMDSLVYALVGEADREVIDEMANEEKPPSREEVEYLRGLQAMIEKRLKYAVKEGLVNGE</sequence>
<feature type="non-terminal residue" evidence="1">
    <location>
        <position position="1"/>
    </location>
</feature>
<dbReference type="EMBL" id="JAWDJW010000673">
    <property type="protein sequence ID" value="KAK3080224.1"/>
    <property type="molecule type" value="Genomic_DNA"/>
</dbReference>
<protein>
    <submittedName>
        <fullName evidence="1">Uncharacterized protein</fullName>
    </submittedName>
</protein>
<reference evidence="1" key="1">
    <citation type="submission" date="2024-09" db="EMBL/GenBank/DDBJ databases">
        <title>Black Yeasts Isolated from many extreme environments.</title>
        <authorList>
            <person name="Coleine C."/>
            <person name="Stajich J.E."/>
            <person name="Selbmann L."/>
        </authorList>
    </citation>
    <scope>NUCLEOTIDE SEQUENCE</scope>
    <source>
        <strain evidence="1">CCFEE 5737</strain>
    </source>
</reference>
<keyword evidence="2" id="KW-1185">Reference proteome</keyword>